<gene>
    <name evidence="2" type="ORF">TI39_contig331g00013</name>
</gene>
<dbReference type="AlphaFoldDB" id="A0A0F4GSF8"/>
<evidence type="ECO:0000256" key="1">
    <source>
        <dbReference type="SAM" id="MobiDB-lite"/>
    </source>
</evidence>
<sequence length="705" mass="77651">MPGDRMLGTLLRALQTYTEQEDTPRLFGTAASLLTTLNNPLNVTLLTSQLLSAPAIWSRPSSLQTCMRTLSVFHSAAQALLKHELALLSNSPDEEYPGKLQPERTLPKDDWIRAAVSGADEHSPRWRHLLVIGGMLLGFGPVEDQGLNRSMRATLEGALITAANLALEETLDDDELGLATITLVLNHCYPVLSDRERARLEYDSLLPVLMRTTLHSMYGLRSGYFLGALDRDVKLESDRRLKWSEQSASYGQIKEMLGSPLVTSLGPLSRLIGHAVEQVRESWLVTSAVDDLEKFAQTLLLQWRQNKLSGIEQSEQKTQLNETTFRKTLPDLWKLLQPIMFASVIILRSAIGRVLGDAYLASDKVAPHLATQCLLILRSLYFITTHRSATSTFSQYSFVNYTALDILSAYPLLLPSFLATIAPATLGQASTHPLDRTLDLFFLNTAEHFTLLLPPTPTASLLVPTITAYLSAGGRGPLLPVFEAAHSVTLAIFSAPQNATATIENLPFYVDSLFRVFPASLSPRQFRLAFKTLLKLTSPPSDLAVSQPMMPAILLDLLRHRAANASMEPLPPHPDSPEEATDAPLLSEKAHLTVTILSTLSQLPLPLLREHLPLVADMINDIPDARMREVVVKEFWGVLVGGELDPERSRVCHGWWSTGGGKEWVLYGRVPDGEGEGVQGEWEMSGGLGAKEDDEDEAQRAGSKL</sequence>
<dbReference type="Proteomes" id="UP000033647">
    <property type="component" value="Unassembled WGS sequence"/>
</dbReference>
<dbReference type="EMBL" id="LAFY01000323">
    <property type="protein sequence ID" value="KJY00390.1"/>
    <property type="molecule type" value="Genomic_DNA"/>
</dbReference>
<dbReference type="STRING" id="1047168.A0A0F4GSF8"/>
<organism evidence="2 3">
    <name type="scientific">Zymoseptoria brevis</name>
    <dbReference type="NCBI Taxonomy" id="1047168"/>
    <lineage>
        <taxon>Eukaryota</taxon>
        <taxon>Fungi</taxon>
        <taxon>Dikarya</taxon>
        <taxon>Ascomycota</taxon>
        <taxon>Pezizomycotina</taxon>
        <taxon>Dothideomycetes</taxon>
        <taxon>Dothideomycetidae</taxon>
        <taxon>Mycosphaerellales</taxon>
        <taxon>Mycosphaerellaceae</taxon>
        <taxon>Zymoseptoria</taxon>
    </lineage>
</organism>
<dbReference type="OrthoDB" id="2357318at2759"/>
<evidence type="ECO:0008006" key="4">
    <source>
        <dbReference type="Google" id="ProtNLM"/>
    </source>
</evidence>
<evidence type="ECO:0000313" key="3">
    <source>
        <dbReference type="Proteomes" id="UP000033647"/>
    </source>
</evidence>
<dbReference type="PANTHER" id="PTHR39214:SF1">
    <property type="entry name" value="MICROBODY (PEROXISOME) BIOGENESIS PROTEIN PEROXIN 8 (EUROFUNG)"/>
    <property type="match status" value="1"/>
</dbReference>
<proteinExistence type="predicted"/>
<name>A0A0F4GSF8_9PEZI</name>
<comment type="caution">
    <text evidence="2">The sequence shown here is derived from an EMBL/GenBank/DDBJ whole genome shotgun (WGS) entry which is preliminary data.</text>
</comment>
<accession>A0A0F4GSF8</accession>
<reference evidence="2 3" key="1">
    <citation type="submission" date="2015-03" db="EMBL/GenBank/DDBJ databases">
        <title>RNA-seq based gene annotation and comparative genomics of four Zymoseptoria species reveal species-specific pathogenicity related genes and transposable element activity.</title>
        <authorList>
            <person name="Grandaubert J."/>
            <person name="Bhattacharyya A."/>
            <person name="Stukenbrock E.H."/>
        </authorList>
    </citation>
    <scope>NUCLEOTIDE SEQUENCE [LARGE SCALE GENOMIC DNA]</scope>
    <source>
        <strain evidence="2 3">Zb18110</strain>
    </source>
</reference>
<dbReference type="Pfam" id="PF26001">
    <property type="entry name" value="Pex8"/>
    <property type="match status" value="1"/>
</dbReference>
<protein>
    <recommendedName>
        <fullName evidence="4">Peroxisomal membrane protein Pex17</fullName>
    </recommendedName>
</protein>
<dbReference type="InterPro" id="IPR055334">
    <property type="entry name" value="PEX8-like"/>
</dbReference>
<dbReference type="PANTHER" id="PTHR39214">
    <property type="entry name" value="MICROBODY (PEROXISOME) BIOGENESIS PROTEIN PEROXIN 8 (EUROFUNG)"/>
    <property type="match status" value="1"/>
</dbReference>
<evidence type="ECO:0000313" key="2">
    <source>
        <dbReference type="EMBL" id="KJY00390.1"/>
    </source>
</evidence>
<feature type="region of interest" description="Disordered" evidence="1">
    <location>
        <begin position="675"/>
        <end position="705"/>
    </location>
</feature>
<keyword evidence="3" id="KW-1185">Reference proteome</keyword>